<dbReference type="EMBL" id="CAJVPY010004015">
    <property type="protein sequence ID" value="CAG8607814.1"/>
    <property type="molecule type" value="Genomic_DNA"/>
</dbReference>
<sequence length="187" mass="21610">NSLDNSESIQEMAVIIQDIQEMPKGVTFSPESGLKLYLLICEAKRLNVPSNGDYNKLCRMLHDAANSFILYWVKKIRKIPLKLKKLFCEMQWIGLFSKGSEDNKIRVITYPNSHPVKLPISHDIKKNHDIAGAFEVFLQIENHEVIKDIQEIVDRAEIEEYDLSENKLEYLTKIISESPPSPQKRKL</sequence>
<dbReference type="Proteomes" id="UP000789405">
    <property type="component" value="Unassembled WGS sequence"/>
</dbReference>
<reference evidence="1" key="1">
    <citation type="submission" date="2021-06" db="EMBL/GenBank/DDBJ databases">
        <authorList>
            <person name="Kallberg Y."/>
            <person name="Tangrot J."/>
            <person name="Rosling A."/>
        </authorList>
    </citation>
    <scope>NUCLEOTIDE SEQUENCE</scope>
    <source>
        <strain evidence="1">MA453B</strain>
    </source>
</reference>
<accession>A0A9N9GI64</accession>
<evidence type="ECO:0000313" key="2">
    <source>
        <dbReference type="Proteomes" id="UP000789405"/>
    </source>
</evidence>
<keyword evidence="2" id="KW-1185">Reference proteome</keyword>
<dbReference type="AlphaFoldDB" id="A0A9N9GI64"/>
<gene>
    <name evidence="1" type="ORF">DERYTH_LOCUS7978</name>
</gene>
<name>A0A9N9GI64_9GLOM</name>
<organism evidence="1 2">
    <name type="scientific">Dentiscutata erythropus</name>
    <dbReference type="NCBI Taxonomy" id="1348616"/>
    <lineage>
        <taxon>Eukaryota</taxon>
        <taxon>Fungi</taxon>
        <taxon>Fungi incertae sedis</taxon>
        <taxon>Mucoromycota</taxon>
        <taxon>Glomeromycotina</taxon>
        <taxon>Glomeromycetes</taxon>
        <taxon>Diversisporales</taxon>
        <taxon>Gigasporaceae</taxon>
        <taxon>Dentiscutata</taxon>
    </lineage>
</organism>
<protein>
    <submittedName>
        <fullName evidence="1">20091_t:CDS:1</fullName>
    </submittedName>
</protein>
<comment type="caution">
    <text evidence="1">The sequence shown here is derived from an EMBL/GenBank/DDBJ whole genome shotgun (WGS) entry which is preliminary data.</text>
</comment>
<feature type="non-terminal residue" evidence="1">
    <location>
        <position position="187"/>
    </location>
</feature>
<evidence type="ECO:0000313" key="1">
    <source>
        <dbReference type="EMBL" id="CAG8607814.1"/>
    </source>
</evidence>
<proteinExistence type="predicted"/>